<evidence type="ECO:0000313" key="1">
    <source>
        <dbReference type="EMBL" id="CAA0823152.1"/>
    </source>
</evidence>
<sequence length="122" mass="13631">MASVCISSCVDDARAPVRATYTNLYKWPESDFEFIRSMSSRAREPARSEPHAPRVYGHPRVVDSISCRQLDDFTFITRVDGRAISLPPLFGGGGRGVGLPVHRWVKTLYRGLMDLHSAPVLQ</sequence>
<evidence type="ECO:0000313" key="2">
    <source>
        <dbReference type="Proteomes" id="UP001153555"/>
    </source>
</evidence>
<accession>A0A9N7N850</accession>
<comment type="caution">
    <text evidence="1">The sequence shown here is derived from an EMBL/GenBank/DDBJ whole genome shotgun (WGS) entry which is preliminary data.</text>
</comment>
<dbReference type="AlphaFoldDB" id="A0A9N7N850"/>
<gene>
    <name evidence="1" type="ORF">SHERM_20321</name>
</gene>
<name>A0A9N7N850_STRHE</name>
<reference evidence="1" key="1">
    <citation type="submission" date="2019-12" db="EMBL/GenBank/DDBJ databases">
        <authorList>
            <person name="Scholes J."/>
        </authorList>
    </citation>
    <scope>NUCLEOTIDE SEQUENCE</scope>
</reference>
<dbReference type="PANTHER" id="PTHR35304">
    <property type="entry name" value="OS05G0120300 PROTEIN-RELATED"/>
    <property type="match status" value="1"/>
</dbReference>
<dbReference type="EMBL" id="CACSLK010024540">
    <property type="protein sequence ID" value="CAA0823152.1"/>
    <property type="molecule type" value="Genomic_DNA"/>
</dbReference>
<protein>
    <submittedName>
        <fullName evidence="1">Uncharacterized protein</fullName>
    </submittedName>
</protein>
<keyword evidence="2" id="KW-1185">Reference proteome</keyword>
<dbReference type="Proteomes" id="UP001153555">
    <property type="component" value="Unassembled WGS sequence"/>
</dbReference>
<dbReference type="OrthoDB" id="749576at2759"/>
<proteinExistence type="predicted"/>
<dbReference type="PANTHER" id="PTHR35304:SF1">
    <property type="entry name" value="OS05G0120300 PROTEIN"/>
    <property type="match status" value="1"/>
</dbReference>
<organism evidence="1 2">
    <name type="scientific">Striga hermonthica</name>
    <name type="common">Purple witchweed</name>
    <name type="synonym">Buchnera hermonthica</name>
    <dbReference type="NCBI Taxonomy" id="68872"/>
    <lineage>
        <taxon>Eukaryota</taxon>
        <taxon>Viridiplantae</taxon>
        <taxon>Streptophyta</taxon>
        <taxon>Embryophyta</taxon>
        <taxon>Tracheophyta</taxon>
        <taxon>Spermatophyta</taxon>
        <taxon>Magnoliopsida</taxon>
        <taxon>eudicotyledons</taxon>
        <taxon>Gunneridae</taxon>
        <taxon>Pentapetalae</taxon>
        <taxon>asterids</taxon>
        <taxon>lamiids</taxon>
        <taxon>Lamiales</taxon>
        <taxon>Orobanchaceae</taxon>
        <taxon>Buchnereae</taxon>
        <taxon>Striga</taxon>
    </lineage>
</organism>